<dbReference type="EMBL" id="CAFBLS010000268">
    <property type="protein sequence ID" value="CAB4885366.1"/>
    <property type="molecule type" value="Genomic_DNA"/>
</dbReference>
<evidence type="ECO:0000313" key="1">
    <source>
        <dbReference type="EMBL" id="CAB4885366.1"/>
    </source>
</evidence>
<name>A0A6J7EQC7_9ZZZZ</name>
<gene>
    <name evidence="1" type="ORF">UFOPK3402_01744</name>
</gene>
<organism evidence="1">
    <name type="scientific">freshwater metagenome</name>
    <dbReference type="NCBI Taxonomy" id="449393"/>
    <lineage>
        <taxon>unclassified sequences</taxon>
        <taxon>metagenomes</taxon>
        <taxon>ecological metagenomes</taxon>
    </lineage>
</organism>
<proteinExistence type="predicted"/>
<protein>
    <submittedName>
        <fullName evidence="1">Unannotated protein</fullName>
    </submittedName>
</protein>
<sequence>MDARGQNHDRWVGDVSGCRRAKGLEEAFWVLADRADPVSGEDLGKDVGERAAILEDVGDPRRIAEVVLEYEEGALLVANQVDAGDVNAHAVGGLEPPGLAMEVRR</sequence>
<dbReference type="AlphaFoldDB" id="A0A6J7EQC7"/>
<accession>A0A6J7EQC7</accession>
<reference evidence="1" key="1">
    <citation type="submission" date="2020-05" db="EMBL/GenBank/DDBJ databases">
        <authorList>
            <person name="Chiriac C."/>
            <person name="Salcher M."/>
            <person name="Ghai R."/>
            <person name="Kavagutti S V."/>
        </authorList>
    </citation>
    <scope>NUCLEOTIDE SEQUENCE</scope>
</reference>